<reference evidence="3 4" key="1">
    <citation type="journal article" date="2020" name="Mol. Plant">
        <title>The Chromosome-Based Rubber Tree Genome Provides New Insights into Spurge Genome Evolution and Rubber Biosynthesis.</title>
        <authorList>
            <person name="Liu J."/>
            <person name="Shi C."/>
            <person name="Shi C.C."/>
            <person name="Li W."/>
            <person name="Zhang Q.J."/>
            <person name="Zhang Y."/>
            <person name="Li K."/>
            <person name="Lu H.F."/>
            <person name="Shi C."/>
            <person name="Zhu S.T."/>
            <person name="Xiao Z.Y."/>
            <person name="Nan H."/>
            <person name="Yue Y."/>
            <person name="Zhu X.G."/>
            <person name="Wu Y."/>
            <person name="Hong X.N."/>
            <person name="Fan G.Y."/>
            <person name="Tong Y."/>
            <person name="Zhang D."/>
            <person name="Mao C.L."/>
            <person name="Liu Y.L."/>
            <person name="Hao S.J."/>
            <person name="Liu W.Q."/>
            <person name="Lv M.Q."/>
            <person name="Zhang H.B."/>
            <person name="Liu Y."/>
            <person name="Hu-Tang G.R."/>
            <person name="Wang J.P."/>
            <person name="Wang J.H."/>
            <person name="Sun Y.H."/>
            <person name="Ni S.B."/>
            <person name="Chen W.B."/>
            <person name="Zhang X.C."/>
            <person name="Jiao Y.N."/>
            <person name="Eichler E.E."/>
            <person name="Li G.H."/>
            <person name="Liu X."/>
            <person name="Gao L.Z."/>
        </authorList>
    </citation>
    <scope>NUCLEOTIDE SEQUENCE [LARGE SCALE GENOMIC DNA]</scope>
    <source>
        <strain evidence="4">cv. GT1</strain>
        <tissue evidence="3">Leaf</tissue>
    </source>
</reference>
<dbReference type="EMBL" id="JAAGAX010000003">
    <property type="protein sequence ID" value="KAF2318710.1"/>
    <property type="molecule type" value="Genomic_DNA"/>
</dbReference>
<sequence length="163" mass="18588">MSDEFEMKDLGVAKKILGIEITRDRSVGKLFSSQQAYVEKVLKCFNINNAKPVTVPFAAISSYLQICYQKQMRRWSTCLVFPIRVLLVASCMLWYAPDLTFHMQLVLAKMSDSVVNYVDLDFVGDLDKRRSLIVKLLEASSAREVIEDEASIACLPLQFFFTN</sequence>
<dbReference type="AlphaFoldDB" id="A0A6A6MZ25"/>
<accession>A0A6A6MZ25</accession>
<keyword evidence="1" id="KW-0812">Transmembrane</keyword>
<feature type="transmembrane region" description="Helical" evidence="1">
    <location>
        <begin position="78"/>
        <end position="96"/>
    </location>
</feature>
<comment type="caution">
    <text evidence="3">The sequence shown here is derived from an EMBL/GenBank/DDBJ whole genome shotgun (WGS) entry which is preliminary data.</text>
</comment>
<protein>
    <recommendedName>
        <fullName evidence="2">Reverse transcriptase Ty1/copia-type domain-containing protein</fullName>
    </recommendedName>
</protein>
<name>A0A6A6MZ25_HEVBR</name>
<proteinExistence type="predicted"/>
<keyword evidence="4" id="KW-1185">Reference proteome</keyword>
<keyword evidence="1" id="KW-0472">Membrane</keyword>
<dbReference type="InterPro" id="IPR013103">
    <property type="entry name" value="RVT_2"/>
</dbReference>
<feature type="domain" description="Reverse transcriptase Ty1/copia-type" evidence="2">
    <location>
        <begin position="1"/>
        <end position="57"/>
    </location>
</feature>
<organism evidence="3 4">
    <name type="scientific">Hevea brasiliensis</name>
    <name type="common">Para rubber tree</name>
    <name type="synonym">Siphonia brasiliensis</name>
    <dbReference type="NCBI Taxonomy" id="3981"/>
    <lineage>
        <taxon>Eukaryota</taxon>
        <taxon>Viridiplantae</taxon>
        <taxon>Streptophyta</taxon>
        <taxon>Embryophyta</taxon>
        <taxon>Tracheophyta</taxon>
        <taxon>Spermatophyta</taxon>
        <taxon>Magnoliopsida</taxon>
        <taxon>eudicotyledons</taxon>
        <taxon>Gunneridae</taxon>
        <taxon>Pentapetalae</taxon>
        <taxon>rosids</taxon>
        <taxon>fabids</taxon>
        <taxon>Malpighiales</taxon>
        <taxon>Euphorbiaceae</taxon>
        <taxon>Crotonoideae</taxon>
        <taxon>Micrandreae</taxon>
        <taxon>Hevea</taxon>
    </lineage>
</organism>
<evidence type="ECO:0000256" key="1">
    <source>
        <dbReference type="SAM" id="Phobius"/>
    </source>
</evidence>
<dbReference type="Proteomes" id="UP000467840">
    <property type="component" value="Chromosome 10"/>
</dbReference>
<evidence type="ECO:0000313" key="3">
    <source>
        <dbReference type="EMBL" id="KAF2318710.1"/>
    </source>
</evidence>
<evidence type="ECO:0000259" key="2">
    <source>
        <dbReference type="Pfam" id="PF07727"/>
    </source>
</evidence>
<evidence type="ECO:0000313" key="4">
    <source>
        <dbReference type="Proteomes" id="UP000467840"/>
    </source>
</evidence>
<gene>
    <name evidence="3" type="ORF">GH714_010239</name>
</gene>
<dbReference type="Pfam" id="PF07727">
    <property type="entry name" value="RVT_2"/>
    <property type="match status" value="1"/>
</dbReference>
<keyword evidence="1" id="KW-1133">Transmembrane helix</keyword>